<accession>A0A1L7WTC9</accession>
<evidence type="ECO:0000313" key="3">
    <source>
        <dbReference type="Proteomes" id="UP000184330"/>
    </source>
</evidence>
<evidence type="ECO:0000256" key="1">
    <source>
        <dbReference type="SAM" id="MobiDB-lite"/>
    </source>
</evidence>
<reference evidence="2 3" key="1">
    <citation type="submission" date="2016-03" db="EMBL/GenBank/DDBJ databases">
        <authorList>
            <person name="Ploux O."/>
        </authorList>
    </citation>
    <scope>NUCLEOTIDE SEQUENCE [LARGE SCALE GENOMIC DNA]</scope>
    <source>
        <strain evidence="2 3">UAMH 11012</strain>
    </source>
</reference>
<feature type="compositionally biased region" description="Polar residues" evidence="1">
    <location>
        <begin position="336"/>
        <end position="349"/>
    </location>
</feature>
<dbReference type="PANTHER" id="PTHR42103">
    <property type="entry name" value="ALPHA/BETA-HYDROLASES SUPERFAMILY PROTEIN"/>
    <property type="match status" value="1"/>
</dbReference>
<name>A0A1L7WTC9_9HELO</name>
<proteinExistence type="predicted"/>
<dbReference type="SUPFAM" id="SSF53474">
    <property type="entry name" value="alpha/beta-Hydrolases"/>
    <property type="match status" value="2"/>
</dbReference>
<sequence>MLPPPTLDFTIPSIQDNLVLCCRIYHPACLAPTSVSHLEEWQKKAAIVAHPYAPLGGCMDDPVVSIIASLLLNQGFIVGTFNFRGAGTSKGRTSWQAKSEQQDYVSFIGFMVYYLHQLSPPNIPLDIPKFARSDPELRDLSPIPSQVLPPPRMRDLHSLDLSSANHNPNLPSIAIDREATPDGSSNPLLLLAGYSYGALITTLLPPILTSLLAPFQTPTPGSPYAEIRLRSSSLASSQNAYIKTTISSLLSAYNHTHRRGWGLYADALTSPKTRKASGGVRMGGEEDLRRASHESPRGRSSFAIEAEDIVRKSVDRVRSITKHHPKSDKEKRSSPKRTNTQGSVSSQRSFGAASVFSNETDDGSPKAEKEEVQVCKPIPGIGTDFRTAYLLVSPLQGLVHNLATMFSAKFCIEHETKLKVDPTLAVFGDDDVFVSIKKLRTWSERLAETRNGKGDSQFRYVEVSGAGHFWHNRGTIRILQDEIKAFVKAL</sequence>
<keyword evidence="3" id="KW-1185">Reference proteome</keyword>
<dbReference type="EMBL" id="FJOG01000007">
    <property type="protein sequence ID" value="CZR56034.1"/>
    <property type="molecule type" value="Genomic_DNA"/>
</dbReference>
<dbReference type="Proteomes" id="UP000184330">
    <property type="component" value="Unassembled WGS sequence"/>
</dbReference>
<dbReference type="STRING" id="576137.A0A1L7WTC9"/>
<feature type="compositionally biased region" description="Basic and acidic residues" evidence="1">
    <location>
        <begin position="308"/>
        <end position="318"/>
    </location>
</feature>
<protein>
    <submittedName>
        <fullName evidence="2">Uncharacterized protein</fullName>
    </submittedName>
</protein>
<dbReference type="Gene3D" id="3.40.50.1820">
    <property type="entry name" value="alpha/beta hydrolase"/>
    <property type="match status" value="2"/>
</dbReference>
<feature type="region of interest" description="Disordered" evidence="1">
    <location>
        <begin position="273"/>
        <end position="371"/>
    </location>
</feature>
<feature type="compositionally biased region" description="Basic and acidic residues" evidence="1">
    <location>
        <begin position="283"/>
        <end position="297"/>
    </location>
</feature>
<dbReference type="InterPro" id="IPR029058">
    <property type="entry name" value="AB_hydrolase_fold"/>
</dbReference>
<evidence type="ECO:0000313" key="2">
    <source>
        <dbReference type="EMBL" id="CZR56034.1"/>
    </source>
</evidence>
<dbReference type="AlphaFoldDB" id="A0A1L7WTC9"/>
<dbReference type="OrthoDB" id="10260961at2759"/>
<dbReference type="PANTHER" id="PTHR42103:SF2">
    <property type="entry name" value="AB HYDROLASE-1 DOMAIN-CONTAINING PROTEIN"/>
    <property type="match status" value="1"/>
</dbReference>
<gene>
    <name evidence="2" type="ORF">PAC_05922</name>
</gene>
<organism evidence="2 3">
    <name type="scientific">Phialocephala subalpina</name>
    <dbReference type="NCBI Taxonomy" id="576137"/>
    <lineage>
        <taxon>Eukaryota</taxon>
        <taxon>Fungi</taxon>
        <taxon>Dikarya</taxon>
        <taxon>Ascomycota</taxon>
        <taxon>Pezizomycotina</taxon>
        <taxon>Leotiomycetes</taxon>
        <taxon>Helotiales</taxon>
        <taxon>Mollisiaceae</taxon>
        <taxon>Phialocephala</taxon>
        <taxon>Phialocephala fortinii species complex</taxon>
    </lineage>
</organism>